<evidence type="ECO:0000256" key="1">
    <source>
        <dbReference type="SAM" id="SignalP"/>
    </source>
</evidence>
<dbReference type="PANTHER" id="PTHR37833">
    <property type="entry name" value="LIPOPROTEIN-RELATED"/>
    <property type="match status" value="1"/>
</dbReference>
<dbReference type="InterPro" id="IPR013783">
    <property type="entry name" value="Ig-like_fold"/>
</dbReference>
<dbReference type="Pfam" id="PF07610">
    <property type="entry name" value="DUF1573"/>
    <property type="match status" value="1"/>
</dbReference>
<proteinExistence type="predicted"/>
<keyword evidence="1" id="KW-0732">Signal</keyword>
<gene>
    <name evidence="2" type="ORF">SAMN05421820_103471</name>
</gene>
<name>A0A1G9S5M5_9SPHI</name>
<dbReference type="InterPro" id="IPR011467">
    <property type="entry name" value="DUF1573"/>
</dbReference>
<dbReference type="Proteomes" id="UP000183200">
    <property type="component" value="Unassembled WGS sequence"/>
</dbReference>
<keyword evidence="3" id="KW-1185">Reference proteome</keyword>
<accession>A0A1G9S5M5</accession>
<sequence length="154" mass="16010">MKQILLLAIAAMTFASCQQNTAKTPAENTAVTGTTATTEASANPVAAADAPVITFDSGIYNFGKIAPGEKVNYSYKFKNTGKSPLIISNATATCGCTIPEPPKEPIPPGGEGVIKVVFDSHGKFGMQDKVITVTSNANPAVAELHLTGEIKEVK</sequence>
<dbReference type="AlphaFoldDB" id="A0A1G9S5M5"/>
<evidence type="ECO:0000313" key="2">
    <source>
        <dbReference type="EMBL" id="SDM30701.1"/>
    </source>
</evidence>
<dbReference type="RefSeq" id="WP_074606230.1">
    <property type="nucleotide sequence ID" value="NZ_FNGY01000003.1"/>
</dbReference>
<dbReference type="Gene3D" id="2.60.40.10">
    <property type="entry name" value="Immunoglobulins"/>
    <property type="match status" value="1"/>
</dbReference>
<protein>
    <recommendedName>
        <fullName evidence="4">DUF1573 domain-containing protein</fullName>
    </recommendedName>
</protein>
<evidence type="ECO:0008006" key="4">
    <source>
        <dbReference type="Google" id="ProtNLM"/>
    </source>
</evidence>
<reference evidence="3" key="1">
    <citation type="submission" date="2016-10" db="EMBL/GenBank/DDBJ databases">
        <authorList>
            <person name="Varghese N."/>
            <person name="Submissions S."/>
        </authorList>
    </citation>
    <scope>NUCLEOTIDE SEQUENCE [LARGE SCALE GENOMIC DNA]</scope>
    <source>
        <strain evidence="3">DSM 19110</strain>
    </source>
</reference>
<dbReference type="PROSITE" id="PS51257">
    <property type="entry name" value="PROKAR_LIPOPROTEIN"/>
    <property type="match status" value="1"/>
</dbReference>
<dbReference type="EMBL" id="FNGY01000003">
    <property type="protein sequence ID" value="SDM30701.1"/>
    <property type="molecule type" value="Genomic_DNA"/>
</dbReference>
<feature type="signal peptide" evidence="1">
    <location>
        <begin position="1"/>
        <end position="22"/>
    </location>
</feature>
<feature type="chain" id="PRO_5010194123" description="DUF1573 domain-containing protein" evidence="1">
    <location>
        <begin position="23"/>
        <end position="154"/>
    </location>
</feature>
<evidence type="ECO:0000313" key="3">
    <source>
        <dbReference type="Proteomes" id="UP000183200"/>
    </source>
</evidence>
<dbReference type="OrthoDB" id="826619at2"/>
<dbReference type="PANTHER" id="PTHR37833:SF1">
    <property type="entry name" value="SIGNAL PEPTIDE PROTEIN"/>
    <property type="match status" value="1"/>
</dbReference>
<dbReference type="STRING" id="430522.BFS30_02500"/>
<organism evidence="2 3">
    <name type="scientific">Pedobacter steynii</name>
    <dbReference type="NCBI Taxonomy" id="430522"/>
    <lineage>
        <taxon>Bacteria</taxon>
        <taxon>Pseudomonadati</taxon>
        <taxon>Bacteroidota</taxon>
        <taxon>Sphingobacteriia</taxon>
        <taxon>Sphingobacteriales</taxon>
        <taxon>Sphingobacteriaceae</taxon>
        <taxon>Pedobacter</taxon>
    </lineage>
</organism>